<feature type="transmembrane region" description="Helical" evidence="1">
    <location>
        <begin position="187"/>
        <end position="204"/>
    </location>
</feature>
<feature type="transmembrane region" description="Helical" evidence="1">
    <location>
        <begin position="123"/>
        <end position="142"/>
    </location>
</feature>
<evidence type="ECO:0000256" key="1">
    <source>
        <dbReference type="SAM" id="Phobius"/>
    </source>
</evidence>
<proteinExistence type="predicted"/>
<keyword evidence="1" id="KW-0472">Membrane</keyword>
<protein>
    <recommendedName>
        <fullName evidence="4">DUF998 domain-containing protein</fullName>
    </recommendedName>
</protein>
<accession>A0A1H2YYA0</accession>
<dbReference type="InterPro" id="IPR009339">
    <property type="entry name" value="DUF998"/>
</dbReference>
<dbReference type="GeneID" id="94020695"/>
<feature type="transmembrane region" description="Helical" evidence="1">
    <location>
        <begin position="20"/>
        <end position="42"/>
    </location>
</feature>
<evidence type="ECO:0008006" key="4">
    <source>
        <dbReference type="Google" id="ProtNLM"/>
    </source>
</evidence>
<keyword evidence="1" id="KW-1133">Transmembrane helix</keyword>
<evidence type="ECO:0000313" key="3">
    <source>
        <dbReference type="Proteomes" id="UP000183076"/>
    </source>
</evidence>
<feature type="transmembrane region" description="Helical" evidence="1">
    <location>
        <begin position="90"/>
        <end position="111"/>
    </location>
</feature>
<evidence type="ECO:0000313" key="2">
    <source>
        <dbReference type="EMBL" id="SDX10057.1"/>
    </source>
</evidence>
<sequence>MENEIGDAAVRERPGLVRLLAWYAIFGCILFSGMILIADFVVPDHDWIADTISDLGAGEYEYIVDIGIYGFSASLISVALLAAHIHLGNWRWSVGIVGFTVLGLIVFLVGARNEYGDNDSDGVVIHSYLVYALGLLMAILPWSMSEGARCCGAIYGRILVGLSALWTVSAPVFFMLPTDVDGLYERYLGVIAMATVITLATLFLRRQGRG</sequence>
<reference evidence="3" key="1">
    <citation type="submission" date="2016-10" db="EMBL/GenBank/DDBJ databases">
        <authorList>
            <person name="Varghese N."/>
            <person name="Submissions S."/>
        </authorList>
    </citation>
    <scope>NUCLEOTIDE SEQUENCE [LARGE SCALE GENOMIC DNA]</scope>
    <source>
        <strain evidence="3">DSM 10014</strain>
    </source>
</reference>
<name>A0A1H2YYA0_9RHOB</name>
<dbReference type="EMBL" id="FNNB01000004">
    <property type="protein sequence ID" value="SDX10057.1"/>
    <property type="molecule type" value="Genomic_DNA"/>
</dbReference>
<organism evidence="2 3">
    <name type="scientific">Sulfitobacter pontiacus</name>
    <dbReference type="NCBI Taxonomy" id="60137"/>
    <lineage>
        <taxon>Bacteria</taxon>
        <taxon>Pseudomonadati</taxon>
        <taxon>Pseudomonadota</taxon>
        <taxon>Alphaproteobacteria</taxon>
        <taxon>Rhodobacterales</taxon>
        <taxon>Roseobacteraceae</taxon>
        <taxon>Sulfitobacter</taxon>
    </lineage>
</organism>
<dbReference type="STRING" id="60137.SAMN04488041_104429"/>
<gene>
    <name evidence="2" type="ORF">SAMN04488041_104429</name>
</gene>
<feature type="transmembrane region" description="Helical" evidence="1">
    <location>
        <begin position="62"/>
        <end position="83"/>
    </location>
</feature>
<dbReference type="AlphaFoldDB" id="A0A1H2YYA0"/>
<dbReference type="Pfam" id="PF06197">
    <property type="entry name" value="DUF998"/>
    <property type="match status" value="1"/>
</dbReference>
<dbReference type="RefSeq" id="WP_074636185.1">
    <property type="nucleotide sequence ID" value="NZ_CP160849.1"/>
</dbReference>
<keyword evidence="1" id="KW-0812">Transmembrane</keyword>
<dbReference type="Proteomes" id="UP000183076">
    <property type="component" value="Unassembled WGS sequence"/>
</dbReference>
<feature type="transmembrane region" description="Helical" evidence="1">
    <location>
        <begin position="154"/>
        <end position="175"/>
    </location>
</feature>